<dbReference type="AlphaFoldDB" id="A0A0G4NRI1"/>
<sequence length="80" mass="9304">QRHAPRQLWHGPLHRLPGPRRLRAPRHIQHSLLHPAHQPAHHRAHPRARPHLPPLEPGRRLPVVRVCQPYPHPLRPAQGP</sequence>
<dbReference type="Proteomes" id="UP000045706">
    <property type="component" value="Unassembled WGS sequence"/>
</dbReference>
<dbReference type="EMBL" id="CVQI01038254">
    <property type="protein sequence ID" value="CRK49050.1"/>
    <property type="molecule type" value="Genomic_DNA"/>
</dbReference>
<feature type="compositionally biased region" description="Basic residues" evidence="1">
    <location>
        <begin position="39"/>
        <end position="50"/>
    </location>
</feature>
<organism evidence="2 3">
    <name type="scientific">Verticillium longisporum</name>
    <name type="common">Verticillium dahliae var. longisporum</name>
    <dbReference type="NCBI Taxonomy" id="100787"/>
    <lineage>
        <taxon>Eukaryota</taxon>
        <taxon>Fungi</taxon>
        <taxon>Dikarya</taxon>
        <taxon>Ascomycota</taxon>
        <taxon>Pezizomycotina</taxon>
        <taxon>Sordariomycetes</taxon>
        <taxon>Hypocreomycetidae</taxon>
        <taxon>Glomerellales</taxon>
        <taxon>Plectosphaerellaceae</taxon>
        <taxon>Verticillium</taxon>
    </lineage>
</organism>
<feature type="region of interest" description="Disordered" evidence="1">
    <location>
        <begin position="35"/>
        <end position="59"/>
    </location>
</feature>
<evidence type="ECO:0000313" key="2">
    <source>
        <dbReference type="EMBL" id="CRK49050.1"/>
    </source>
</evidence>
<reference evidence="3" key="1">
    <citation type="submission" date="2015-05" db="EMBL/GenBank/DDBJ databases">
        <authorList>
            <person name="Fogelqvist Johan"/>
        </authorList>
    </citation>
    <scope>NUCLEOTIDE SEQUENCE [LARGE SCALE GENOMIC DNA]</scope>
</reference>
<evidence type="ECO:0000256" key="1">
    <source>
        <dbReference type="SAM" id="MobiDB-lite"/>
    </source>
</evidence>
<accession>A0A0G4NRI1</accession>
<gene>
    <name evidence="2" type="ORF">BN1723_020719</name>
</gene>
<feature type="region of interest" description="Disordered" evidence="1">
    <location>
        <begin position="1"/>
        <end position="20"/>
    </location>
</feature>
<name>A0A0G4NRI1_VERLO</name>
<feature type="non-terminal residue" evidence="2">
    <location>
        <position position="1"/>
    </location>
</feature>
<evidence type="ECO:0000313" key="3">
    <source>
        <dbReference type="Proteomes" id="UP000045706"/>
    </source>
</evidence>
<proteinExistence type="predicted"/>
<protein>
    <submittedName>
        <fullName evidence="2">Uncharacterized protein</fullName>
    </submittedName>
</protein>